<dbReference type="AlphaFoldDB" id="A0A399CUG4"/>
<organism evidence="2 3">
    <name type="scientific">Mariniphaga sediminis</name>
    <dbReference type="NCBI Taxonomy" id="1628158"/>
    <lineage>
        <taxon>Bacteria</taxon>
        <taxon>Pseudomonadati</taxon>
        <taxon>Bacteroidota</taxon>
        <taxon>Bacteroidia</taxon>
        <taxon>Marinilabiliales</taxon>
        <taxon>Prolixibacteraceae</taxon>
        <taxon>Mariniphaga</taxon>
    </lineage>
</organism>
<accession>A0A399CUG4</accession>
<dbReference type="PROSITE" id="PS51257">
    <property type="entry name" value="PROKAR_LIPOPROTEIN"/>
    <property type="match status" value="1"/>
</dbReference>
<dbReference type="SUPFAM" id="SSF63825">
    <property type="entry name" value="YWTD domain"/>
    <property type="match status" value="1"/>
</dbReference>
<protein>
    <submittedName>
        <fullName evidence="2">Uncharacterized protein</fullName>
    </submittedName>
</protein>
<dbReference type="OrthoDB" id="1521841at2"/>
<dbReference type="InterPro" id="IPR013211">
    <property type="entry name" value="LVIVD"/>
</dbReference>
<feature type="chain" id="PRO_5017456147" evidence="1">
    <location>
        <begin position="23"/>
        <end position="250"/>
    </location>
</feature>
<name>A0A399CUG4_9BACT</name>
<keyword evidence="3" id="KW-1185">Reference proteome</keyword>
<comment type="caution">
    <text evidence="2">The sequence shown here is derived from an EMBL/GenBank/DDBJ whole genome shotgun (WGS) entry which is preliminary data.</text>
</comment>
<dbReference type="Proteomes" id="UP000266441">
    <property type="component" value="Unassembled WGS sequence"/>
</dbReference>
<dbReference type="EMBL" id="QWET01000025">
    <property type="protein sequence ID" value="RIH63127.1"/>
    <property type="molecule type" value="Genomic_DNA"/>
</dbReference>
<keyword evidence="1" id="KW-0732">Signal</keyword>
<feature type="signal peptide" evidence="1">
    <location>
        <begin position="1"/>
        <end position="22"/>
    </location>
</feature>
<evidence type="ECO:0000313" key="2">
    <source>
        <dbReference type="EMBL" id="RIH63127.1"/>
    </source>
</evidence>
<evidence type="ECO:0000313" key="3">
    <source>
        <dbReference type="Proteomes" id="UP000266441"/>
    </source>
</evidence>
<dbReference type="Pfam" id="PF08309">
    <property type="entry name" value="LVIVD"/>
    <property type="match status" value="1"/>
</dbReference>
<evidence type="ECO:0000256" key="1">
    <source>
        <dbReference type="SAM" id="SignalP"/>
    </source>
</evidence>
<proteinExistence type="predicted"/>
<dbReference type="RefSeq" id="WP_119351913.1">
    <property type="nucleotide sequence ID" value="NZ_QWET01000025.1"/>
</dbReference>
<gene>
    <name evidence="2" type="ORF">D1164_21205</name>
</gene>
<sequence length="250" mass="27818">MKSRFLKYLFSAVLLLFGSACSYDNASFDNSTEGGKGGSMARFTVVGDHLFTVDHENLKVFDISSVEAPEFRWESHVGFGVETIFPMGDKLFLGTSTGMYIYTVNESGIPDKLSFYEHVIACDPVVSDGSYAYVTLSTGRSGCWRSINELQIVGLQDLKNPKLVKGYPMNSPRGLAVKNDTLWVCDNGLKVFDISDKENMELLHHFSDLVAYDVIWDEDRALVIGESGFVQYTLENGTIKKLSELPVESE</sequence>
<reference evidence="2 3" key="1">
    <citation type="journal article" date="2015" name="Int. J. Syst. Evol. Microbiol.">
        <title>Mariniphaga sediminis sp. nov., isolated from coastal sediment.</title>
        <authorList>
            <person name="Wang F.Q."/>
            <person name="Shen Q.Y."/>
            <person name="Chen G.J."/>
            <person name="Du Z.J."/>
        </authorList>
    </citation>
    <scope>NUCLEOTIDE SEQUENCE [LARGE SCALE GENOMIC DNA]</scope>
    <source>
        <strain evidence="2 3">SY21</strain>
    </source>
</reference>